<evidence type="ECO:0000259" key="6">
    <source>
        <dbReference type="Pfam" id="PF08281"/>
    </source>
</evidence>
<dbReference type="Pfam" id="PF08281">
    <property type="entry name" value="Sigma70_r4_2"/>
    <property type="match status" value="1"/>
</dbReference>
<dbReference type="RefSeq" id="WP_338685160.1">
    <property type="nucleotide sequence ID" value="NZ_AP024702.1"/>
</dbReference>
<keyword evidence="8" id="KW-1185">Reference proteome</keyword>
<dbReference type="InterPro" id="IPR013325">
    <property type="entry name" value="RNA_pol_sigma_r2"/>
</dbReference>
<dbReference type="Pfam" id="PF04542">
    <property type="entry name" value="Sigma70_r2"/>
    <property type="match status" value="1"/>
</dbReference>
<sequence length="189" mass="21646">MSAQPQNVTVLPTGPAREHEFVRLLTEHQDSIRAFIHSLMPGNPAVRDVTQETLMLLWQKRDSFTLGTSFINWAFAVARFRVLEFHRRSKRDQRLVFSDELLDSLAGEPEEMAPQRLEGTRTALRECLASLSDKNRELVRLRYEGEQSIEDFAEDSGRSAGALRVSLFRIRNSLKKCIRSKLAVGRIHP</sequence>
<feature type="domain" description="RNA polymerase sigma-70 region 2" evidence="5">
    <location>
        <begin position="24"/>
        <end position="91"/>
    </location>
</feature>
<dbReference type="InterPro" id="IPR013249">
    <property type="entry name" value="RNA_pol_sigma70_r4_t2"/>
</dbReference>
<evidence type="ECO:0000256" key="2">
    <source>
        <dbReference type="ARBA" id="ARBA00023015"/>
    </source>
</evidence>
<evidence type="ECO:0000256" key="4">
    <source>
        <dbReference type="ARBA" id="ARBA00023163"/>
    </source>
</evidence>
<reference evidence="7 8" key="1">
    <citation type="submission" date="2021-06" db="EMBL/GenBank/DDBJ databases">
        <title>Complete genome of Haloferula helveola possessing various polysaccharide degrading enzymes.</title>
        <authorList>
            <person name="Takami H."/>
            <person name="Huang C."/>
            <person name="Hamasaki K."/>
        </authorList>
    </citation>
    <scope>NUCLEOTIDE SEQUENCE [LARGE SCALE GENOMIC DNA]</scope>
    <source>
        <strain evidence="7 8">CN-1</strain>
    </source>
</reference>
<dbReference type="InterPro" id="IPR014284">
    <property type="entry name" value="RNA_pol_sigma-70_dom"/>
</dbReference>
<protein>
    <submittedName>
        <fullName evidence="7">RNA polymerase sigma factor</fullName>
    </submittedName>
</protein>
<evidence type="ECO:0000313" key="7">
    <source>
        <dbReference type="EMBL" id="BCX48805.1"/>
    </source>
</evidence>
<name>A0ABM7RE09_9BACT</name>
<dbReference type="PANTHER" id="PTHR43133">
    <property type="entry name" value="RNA POLYMERASE ECF-TYPE SIGMA FACTO"/>
    <property type="match status" value="1"/>
</dbReference>
<dbReference type="EMBL" id="AP024702">
    <property type="protein sequence ID" value="BCX48805.1"/>
    <property type="molecule type" value="Genomic_DNA"/>
</dbReference>
<proteinExistence type="inferred from homology"/>
<keyword evidence="2" id="KW-0805">Transcription regulation</keyword>
<dbReference type="Gene3D" id="1.10.1740.10">
    <property type="match status" value="1"/>
</dbReference>
<keyword evidence="4" id="KW-0804">Transcription</keyword>
<keyword evidence="3" id="KW-0731">Sigma factor</keyword>
<dbReference type="PANTHER" id="PTHR43133:SF51">
    <property type="entry name" value="RNA POLYMERASE SIGMA FACTOR"/>
    <property type="match status" value="1"/>
</dbReference>
<feature type="domain" description="RNA polymerase sigma factor 70 region 4 type 2" evidence="6">
    <location>
        <begin position="122"/>
        <end position="173"/>
    </location>
</feature>
<dbReference type="InterPro" id="IPR013324">
    <property type="entry name" value="RNA_pol_sigma_r3/r4-like"/>
</dbReference>
<dbReference type="InterPro" id="IPR039425">
    <property type="entry name" value="RNA_pol_sigma-70-like"/>
</dbReference>
<evidence type="ECO:0000313" key="8">
    <source>
        <dbReference type="Proteomes" id="UP001374893"/>
    </source>
</evidence>
<evidence type="ECO:0000256" key="1">
    <source>
        <dbReference type="ARBA" id="ARBA00010641"/>
    </source>
</evidence>
<dbReference type="Gene3D" id="1.10.10.10">
    <property type="entry name" value="Winged helix-like DNA-binding domain superfamily/Winged helix DNA-binding domain"/>
    <property type="match status" value="1"/>
</dbReference>
<evidence type="ECO:0000259" key="5">
    <source>
        <dbReference type="Pfam" id="PF04542"/>
    </source>
</evidence>
<dbReference type="NCBIfam" id="TIGR02937">
    <property type="entry name" value="sigma70-ECF"/>
    <property type="match status" value="1"/>
</dbReference>
<dbReference type="SUPFAM" id="SSF88946">
    <property type="entry name" value="Sigma2 domain of RNA polymerase sigma factors"/>
    <property type="match status" value="1"/>
</dbReference>
<dbReference type="InterPro" id="IPR014331">
    <property type="entry name" value="RNA_pol_sigma70_ECF_RHOBA"/>
</dbReference>
<comment type="similarity">
    <text evidence="1">Belongs to the sigma-70 factor family. ECF subfamily.</text>
</comment>
<dbReference type="NCBIfam" id="TIGR02989">
    <property type="entry name" value="Sig-70_gvs1"/>
    <property type="match status" value="1"/>
</dbReference>
<accession>A0ABM7RE09</accession>
<dbReference type="SUPFAM" id="SSF88659">
    <property type="entry name" value="Sigma3 and sigma4 domains of RNA polymerase sigma factors"/>
    <property type="match status" value="1"/>
</dbReference>
<dbReference type="InterPro" id="IPR036388">
    <property type="entry name" value="WH-like_DNA-bd_sf"/>
</dbReference>
<organism evidence="7 8">
    <name type="scientific">Haloferula helveola</name>
    <dbReference type="NCBI Taxonomy" id="490095"/>
    <lineage>
        <taxon>Bacteria</taxon>
        <taxon>Pseudomonadati</taxon>
        <taxon>Verrucomicrobiota</taxon>
        <taxon>Verrucomicrobiia</taxon>
        <taxon>Verrucomicrobiales</taxon>
        <taxon>Verrucomicrobiaceae</taxon>
        <taxon>Haloferula</taxon>
    </lineage>
</organism>
<evidence type="ECO:0000256" key="3">
    <source>
        <dbReference type="ARBA" id="ARBA00023082"/>
    </source>
</evidence>
<dbReference type="InterPro" id="IPR007627">
    <property type="entry name" value="RNA_pol_sigma70_r2"/>
</dbReference>
<dbReference type="Proteomes" id="UP001374893">
    <property type="component" value="Chromosome"/>
</dbReference>
<gene>
    <name evidence="7" type="ORF">HAHE_27130</name>
</gene>